<evidence type="ECO:0000259" key="1">
    <source>
        <dbReference type="Pfam" id="PF00483"/>
    </source>
</evidence>
<accession>A0A2M7XEV0</accession>
<evidence type="ECO:0000313" key="3">
    <source>
        <dbReference type="EMBL" id="PJA46382.1"/>
    </source>
</evidence>
<dbReference type="InterPro" id="IPR029044">
    <property type="entry name" value="Nucleotide-diphossugar_trans"/>
</dbReference>
<dbReference type="Pfam" id="PF00483">
    <property type="entry name" value="NTP_transferase"/>
    <property type="match status" value="1"/>
</dbReference>
<evidence type="ECO:0008006" key="5">
    <source>
        <dbReference type="Google" id="ProtNLM"/>
    </source>
</evidence>
<dbReference type="SUPFAM" id="SSF159283">
    <property type="entry name" value="Guanosine diphospho-D-mannose pyrophosphorylase/mannose-6-phosphate isomerase linker domain"/>
    <property type="match status" value="1"/>
</dbReference>
<protein>
    <recommendedName>
        <fullName evidence="5">Mannose-1-phosphate guanylyltransferase</fullName>
    </recommendedName>
</protein>
<gene>
    <name evidence="3" type="ORF">CO172_03765</name>
</gene>
<dbReference type="EMBL" id="PFWS01000060">
    <property type="protein sequence ID" value="PJA46382.1"/>
    <property type="molecule type" value="Genomic_DNA"/>
</dbReference>
<feature type="domain" description="Nucleotidyl transferase" evidence="1">
    <location>
        <begin position="1"/>
        <end position="174"/>
    </location>
</feature>
<dbReference type="InterPro" id="IPR054566">
    <property type="entry name" value="ManC/GMP-like_b-helix"/>
</dbReference>
<dbReference type="Gene3D" id="3.90.550.10">
    <property type="entry name" value="Spore Coat Polysaccharide Biosynthesis Protein SpsA, Chain A"/>
    <property type="match status" value="1"/>
</dbReference>
<dbReference type="Pfam" id="PF22640">
    <property type="entry name" value="ManC_GMP_beta-helix"/>
    <property type="match status" value="1"/>
</dbReference>
<evidence type="ECO:0000313" key="4">
    <source>
        <dbReference type="Proteomes" id="UP000229749"/>
    </source>
</evidence>
<dbReference type="GO" id="GO:0004475">
    <property type="term" value="F:mannose-1-phosphate guanylyltransferase (GTP) activity"/>
    <property type="evidence" value="ECO:0007669"/>
    <property type="project" value="TreeGrafter"/>
</dbReference>
<dbReference type="InterPro" id="IPR005835">
    <property type="entry name" value="NTP_transferase_dom"/>
</dbReference>
<dbReference type="InterPro" id="IPR051161">
    <property type="entry name" value="Mannose-6P_isomerase_type2"/>
</dbReference>
<reference evidence="4" key="1">
    <citation type="submission" date="2017-09" db="EMBL/GenBank/DDBJ databases">
        <title>Depth-based differentiation of microbial function through sediment-hosted aquifers and enrichment of novel symbionts in the deep terrestrial subsurface.</title>
        <authorList>
            <person name="Probst A.J."/>
            <person name="Ladd B."/>
            <person name="Jarett J.K."/>
            <person name="Geller-Mcgrath D.E."/>
            <person name="Sieber C.M.K."/>
            <person name="Emerson J.B."/>
            <person name="Anantharaman K."/>
            <person name="Thomas B.C."/>
            <person name="Malmstrom R."/>
            <person name="Stieglmeier M."/>
            <person name="Klingl A."/>
            <person name="Woyke T."/>
            <person name="Ryan C.M."/>
            <person name="Banfield J.F."/>
        </authorList>
    </citation>
    <scope>NUCLEOTIDE SEQUENCE [LARGE SCALE GENOMIC DNA]</scope>
</reference>
<sequence length="250" mass="28590">PSDHAIRQVDQFLACLALAGSLVEETGKLLDIGVHPTFPNTMLGYTRLNGWFDTRDNIEIFRFAAHVEKPNEKTAIQYLQAGNYLWHASYYTWTPRKFLQAINYYHPVIGQGFKEIELEFKQGHKDHIQKIYATFPKISFDYLITEKLASDDVLILRGDFGWSDIGSWKTLYDYLVSETGENIMQGCVVSKNSESSFVIGSEKKLIALFGVKDLVVIDTKDALLITSREKSSELKELLQHLENSKQNQFL</sequence>
<feature type="non-terminal residue" evidence="3">
    <location>
        <position position="1"/>
    </location>
</feature>
<dbReference type="Proteomes" id="UP000229749">
    <property type="component" value="Unassembled WGS sequence"/>
</dbReference>
<dbReference type="PANTHER" id="PTHR46390:SF1">
    <property type="entry name" value="MANNOSE-1-PHOSPHATE GUANYLYLTRANSFERASE"/>
    <property type="match status" value="1"/>
</dbReference>
<feature type="domain" description="MannoseP isomerase/GMP-like beta-helix" evidence="2">
    <location>
        <begin position="188"/>
        <end position="241"/>
    </location>
</feature>
<name>A0A2M7XEV0_9BACT</name>
<comment type="caution">
    <text evidence="3">The sequence shown here is derived from an EMBL/GenBank/DDBJ whole genome shotgun (WGS) entry which is preliminary data.</text>
</comment>
<dbReference type="PANTHER" id="PTHR46390">
    <property type="entry name" value="MANNOSE-1-PHOSPHATE GUANYLYLTRANSFERASE"/>
    <property type="match status" value="1"/>
</dbReference>
<proteinExistence type="predicted"/>
<organism evidence="3 4">
    <name type="scientific">Candidatus Uhrbacteria bacterium CG_4_9_14_3_um_filter_36_7</name>
    <dbReference type="NCBI Taxonomy" id="1975033"/>
    <lineage>
        <taxon>Bacteria</taxon>
        <taxon>Candidatus Uhriibacteriota</taxon>
    </lineage>
</organism>
<dbReference type="SUPFAM" id="SSF53448">
    <property type="entry name" value="Nucleotide-diphospho-sugar transferases"/>
    <property type="match status" value="1"/>
</dbReference>
<dbReference type="AlphaFoldDB" id="A0A2M7XEV0"/>
<evidence type="ECO:0000259" key="2">
    <source>
        <dbReference type="Pfam" id="PF22640"/>
    </source>
</evidence>
<dbReference type="GO" id="GO:0009298">
    <property type="term" value="P:GDP-mannose biosynthetic process"/>
    <property type="evidence" value="ECO:0007669"/>
    <property type="project" value="TreeGrafter"/>
</dbReference>